<reference evidence="1 2" key="1">
    <citation type="journal article" date="2022" name="DNA Res.">
        <title>Chromosomal-level genome assembly of the orchid tree Bauhinia variegata (Leguminosae; Cercidoideae) supports the allotetraploid origin hypothesis of Bauhinia.</title>
        <authorList>
            <person name="Zhong Y."/>
            <person name="Chen Y."/>
            <person name="Zheng D."/>
            <person name="Pang J."/>
            <person name="Liu Y."/>
            <person name="Luo S."/>
            <person name="Meng S."/>
            <person name="Qian L."/>
            <person name="Wei D."/>
            <person name="Dai S."/>
            <person name="Zhou R."/>
        </authorList>
    </citation>
    <scope>NUCLEOTIDE SEQUENCE [LARGE SCALE GENOMIC DNA]</scope>
    <source>
        <strain evidence="1">BV-YZ2020</strain>
    </source>
</reference>
<gene>
    <name evidence="1" type="ORF">L6164_005441</name>
</gene>
<proteinExistence type="predicted"/>
<evidence type="ECO:0000313" key="2">
    <source>
        <dbReference type="Proteomes" id="UP000828941"/>
    </source>
</evidence>
<dbReference type="EMBL" id="CM039428">
    <property type="protein sequence ID" value="KAI4351053.1"/>
    <property type="molecule type" value="Genomic_DNA"/>
</dbReference>
<keyword evidence="2" id="KW-1185">Reference proteome</keyword>
<organism evidence="1 2">
    <name type="scientific">Bauhinia variegata</name>
    <name type="common">Purple orchid tree</name>
    <name type="synonym">Phanera variegata</name>
    <dbReference type="NCBI Taxonomy" id="167791"/>
    <lineage>
        <taxon>Eukaryota</taxon>
        <taxon>Viridiplantae</taxon>
        <taxon>Streptophyta</taxon>
        <taxon>Embryophyta</taxon>
        <taxon>Tracheophyta</taxon>
        <taxon>Spermatophyta</taxon>
        <taxon>Magnoliopsida</taxon>
        <taxon>eudicotyledons</taxon>
        <taxon>Gunneridae</taxon>
        <taxon>Pentapetalae</taxon>
        <taxon>rosids</taxon>
        <taxon>fabids</taxon>
        <taxon>Fabales</taxon>
        <taxon>Fabaceae</taxon>
        <taxon>Cercidoideae</taxon>
        <taxon>Cercideae</taxon>
        <taxon>Bauhiniinae</taxon>
        <taxon>Bauhinia</taxon>
    </lineage>
</organism>
<dbReference type="Proteomes" id="UP000828941">
    <property type="component" value="Chromosome 3"/>
</dbReference>
<evidence type="ECO:0000313" key="1">
    <source>
        <dbReference type="EMBL" id="KAI4351053.1"/>
    </source>
</evidence>
<comment type="caution">
    <text evidence="1">The sequence shown here is derived from an EMBL/GenBank/DDBJ whole genome shotgun (WGS) entry which is preliminary data.</text>
</comment>
<protein>
    <submittedName>
        <fullName evidence="1">Uncharacterized protein</fullName>
    </submittedName>
</protein>
<accession>A0ACB9PRB3</accession>
<sequence length="122" mass="13636">MKMLLEMCLPLRALPAFLQVAVGRKLGVEEPQLMKIMRATLYTHNERFKLQMSKDRFEGLLRIDSLKEVNTPFIATVSTLRTYADSCHGSSQVTIYSSTKMSEDGSNPTQASSGMSSVMKVQ</sequence>
<name>A0ACB9PRB3_BAUVA</name>